<name>A0AAV1UG60_9STRA</name>
<evidence type="ECO:0000313" key="3">
    <source>
        <dbReference type="Proteomes" id="UP001162060"/>
    </source>
</evidence>
<gene>
    <name evidence="2" type="ORF">PM001_LOCUS17234</name>
</gene>
<dbReference type="Proteomes" id="UP001162060">
    <property type="component" value="Unassembled WGS sequence"/>
</dbReference>
<dbReference type="EMBL" id="CAKLBY020000188">
    <property type="protein sequence ID" value="CAK7932084.1"/>
    <property type="molecule type" value="Genomic_DNA"/>
</dbReference>
<evidence type="ECO:0000256" key="1">
    <source>
        <dbReference type="SAM" id="MobiDB-lite"/>
    </source>
</evidence>
<sequence length="240" mass="25628">MRAAKESASYISTAGDLSPVVVNRPRGDSPRGTGTSAASAAGTASRNQNESEIGLIYSGESDDASDSKATPHPSGSPGADTGRARITGSGQHGGIMSNIFGSSDYYDESPPHASPSDTTTRGMMVVHPYITTSEVIRGIGGNTGVIAHARTNQETRDQNVLHHAPQVESPCMPLSKEINRLAGMTTERDRILLLYCSKICPPDSSTETTRADEELFTDAFFKHRWYNDSRVRDGKALVQG</sequence>
<protein>
    <submittedName>
        <fullName evidence="2">Uncharacterized protein</fullName>
    </submittedName>
</protein>
<accession>A0AAV1UG60</accession>
<feature type="compositionally biased region" description="Low complexity" evidence="1">
    <location>
        <begin position="32"/>
        <end position="45"/>
    </location>
</feature>
<comment type="caution">
    <text evidence="2">The sequence shown here is derived from an EMBL/GenBank/DDBJ whole genome shotgun (WGS) entry which is preliminary data.</text>
</comment>
<reference evidence="2" key="1">
    <citation type="submission" date="2024-01" db="EMBL/GenBank/DDBJ databases">
        <authorList>
            <person name="Webb A."/>
        </authorList>
    </citation>
    <scope>NUCLEOTIDE SEQUENCE</scope>
    <source>
        <strain evidence="2">Pm1</strain>
    </source>
</reference>
<organism evidence="2 3">
    <name type="scientific">Peronospora matthiolae</name>
    <dbReference type="NCBI Taxonomy" id="2874970"/>
    <lineage>
        <taxon>Eukaryota</taxon>
        <taxon>Sar</taxon>
        <taxon>Stramenopiles</taxon>
        <taxon>Oomycota</taxon>
        <taxon>Peronosporomycetes</taxon>
        <taxon>Peronosporales</taxon>
        <taxon>Peronosporaceae</taxon>
        <taxon>Peronospora</taxon>
    </lineage>
</organism>
<dbReference type="AlphaFoldDB" id="A0AAV1UG60"/>
<feature type="region of interest" description="Disordered" evidence="1">
    <location>
        <begin position="1"/>
        <end position="120"/>
    </location>
</feature>
<evidence type="ECO:0000313" key="2">
    <source>
        <dbReference type="EMBL" id="CAK7932084.1"/>
    </source>
</evidence>
<proteinExistence type="predicted"/>